<comment type="caution">
    <text evidence="2">The sequence shown here is derived from an EMBL/GenBank/DDBJ whole genome shotgun (WGS) entry which is preliminary data.</text>
</comment>
<organism evidence="2 3">
    <name type="scientific">Taibaiella chishuiensis</name>
    <dbReference type="NCBI Taxonomy" id="1434707"/>
    <lineage>
        <taxon>Bacteria</taxon>
        <taxon>Pseudomonadati</taxon>
        <taxon>Bacteroidota</taxon>
        <taxon>Chitinophagia</taxon>
        <taxon>Chitinophagales</taxon>
        <taxon>Chitinophagaceae</taxon>
        <taxon>Taibaiella</taxon>
    </lineage>
</organism>
<dbReference type="RefSeq" id="WP_106521885.1">
    <property type="nucleotide sequence ID" value="NZ_PYGD01000001.1"/>
</dbReference>
<feature type="chain" id="PRO_5015192734" evidence="1">
    <location>
        <begin position="21"/>
        <end position="123"/>
    </location>
</feature>
<evidence type="ECO:0000313" key="2">
    <source>
        <dbReference type="EMBL" id="PSK95221.1"/>
    </source>
</evidence>
<dbReference type="EMBL" id="PYGD01000001">
    <property type="protein sequence ID" value="PSK95221.1"/>
    <property type="molecule type" value="Genomic_DNA"/>
</dbReference>
<name>A0A2P8DDB5_9BACT</name>
<evidence type="ECO:0000256" key="1">
    <source>
        <dbReference type="SAM" id="SignalP"/>
    </source>
</evidence>
<accession>A0A2P8DDB5</accession>
<proteinExistence type="predicted"/>
<keyword evidence="1" id="KW-0732">Signal</keyword>
<keyword evidence="3" id="KW-1185">Reference proteome</keyword>
<dbReference type="OrthoDB" id="683895at2"/>
<feature type="signal peptide" evidence="1">
    <location>
        <begin position="1"/>
        <end position="20"/>
    </location>
</feature>
<dbReference type="Proteomes" id="UP000240572">
    <property type="component" value="Unassembled WGS sequence"/>
</dbReference>
<sequence>MKRLLLAAATLLGAYGTTTANTMTVHNLTPCTYTLSTSAGTLLVVGPGTYTFTSSPDFVATKIVYNYGLPGSISIGVGIPPGFPPYANSSAYSPGPACLTSSSFYTCSWAQSTPTADATLVIF</sequence>
<evidence type="ECO:0000313" key="3">
    <source>
        <dbReference type="Proteomes" id="UP000240572"/>
    </source>
</evidence>
<reference evidence="2 3" key="1">
    <citation type="submission" date="2018-03" db="EMBL/GenBank/DDBJ databases">
        <title>Genomic Encyclopedia of Type Strains, Phase III (KMG-III): the genomes of soil and plant-associated and newly described type strains.</title>
        <authorList>
            <person name="Whitman W."/>
        </authorList>
    </citation>
    <scope>NUCLEOTIDE SEQUENCE [LARGE SCALE GENOMIC DNA]</scope>
    <source>
        <strain evidence="2 3">CGMCC 1.12700</strain>
    </source>
</reference>
<dbReference type="AlphaFoldDB" id="A0A2P8DDB5"/>
<gene>
    <name evidence="2" type="ORF">B0I18_1011387</name>
</gene>
<protein>
    <submittedName>
        <fullName evidence="2">Uncharacterized protein</fullName>
    </submittedName>
</protein>